<name>R7TH27_CAPTE</name>
<evidence type="ECO:0000313" key="2">
    <source>
        <dbReference type="EMBL" id="ELT93009.1"/>
    </source>
</evidence>
<reference evidence="3" key="3">
    <citation type="submission" date="2015-06" db="UniProtKB">
        <authorList>
            <consortium name="EnsemblMetazoa"/>
        </authorList>
    </citation>
    <scope>IDENTIFICATION</scope>
</reference>
<proteinExistence type="predicted"/>
<dbReference type="EMBL" id="AMQN01002739">
    <property type="status" value="NOT_ANNOTATED_CDS"/>
    <property type="molecule type" value="Genomic_DNA"/>
</dbReference>
<keyword evidence="4" id="KW-1185">Reference proteome</keyword>
<accession>R7TH27</accession>
<organism evidence="2">
    <name type="scientific">Capitella teleta</name>
    <name type="common">Polychaete worm</name>
    <dbReference type="NCBI Taxonomy" id="283909"/>
    <lineage>
        <taxon>Eukaryota</taxon>
        <taxon>Metazoa</taxon>
        <taxon>Spiralia</taxon>
        <taxon>Lophotrochozoa</taxon>
        <taxon>Annelida</taxon>
        <taxon>Polychaeta</taxon>
        <taxon>Sedentaria</taxon>
        <taxon>Scolecida</taxon>
        <taxon>Capitellidae</taxon>
        <taxon>Capitella</taxon>
    </lineage>
</organism>
<protein>
    <recommendedName>
        <fullName evidence="5">SHSP domain-containing protein</fullName>
    </recommendedName>
</protein>
<feature type="region of interest" description="Disordered" evidence="1">
    <location>
        <begin position="134"/>
        <end position="218"/>
    </location>
</feature>
<feature type="compositionally biased region" description="Polar residues" evidence="1">
    <location>
        <begin position="164"/>
        <end position="173"/>
    </location>
</feature>
<dbReference type="CDD" id="cd06464">
    <property type="entry name" value="ACD_sHsps-like"/>
    <property type="match status" value="1"/>
</dbReference>
<reference evidence="2 4" key="2">
    <citation type="journal article" date="2013" name="Nature">
        <title>Insights into bilaterian evolution from three spiralian genomes.</title>
        <authorList>
            <person name="Simakov O."/>
            <person name="Marletaz F."/>
            <person name="Cho S.J."/>
            <person name="Edsinger-Gonzales E."/>
            <person name="Havlak P."/>
            <person name="Hellsten U."/>
            <person name="Kuo D.H."/>
            <person name="Larsson T."/>
            <person name="Lv J."/>
            <person name="Arendt D."/>
            <person name="Savage R."/>
            <person name="Osoegawa K."/>
            <person name="de Jong P."/>
            <person name="Grimwood J."/>
            <person name="Chapman J.A."/>
            <person name="Shapiro H."/>
            <person name="Aerts A."/>
            <person name="Otillar R.P."/>
            <person name="Terry A.Y."/>
            <person name="Boore J.L."/>
            <person name="Grigoriev I.V."/>
            <person name="Lindberg D.R."/>
            <person name="Seaver E.C."/>
            <person name="Weisblat D.A."/>
            <person name="Putnam N.H."/>
            <person name="Rokhsar D.S."/>
        </authorList>
    </citation>
    <scope>NUCLEOTIDE SEQUENCE</scope>
    <source>
        <strain evidence="2 4">I ESC-2004</strain>
    </source>
</reference>
<evidence type="ECO:0008006" key="5">
    <source>
        <dbReference type="Google" id="ProtNLM"/>
    </source>
</evidence>
<feature type="compositionally biased region" description="Polar residues" evidence="1">
    <location>
        <begin position="181"/>
        <end position="195"/>
    </location>
</feature>
<dbReference type="AlphaFoldDB" id="R7TH27"/>
<dbReference type="HOGENOM" id="CLU_746494_0_0_1"/>
<evidence type="ECO:0000313" key="3">
    <source>
        <dbReference type="EnsemblMetazoa" id="CapteP220517"/>
    </source>
</evidence>
<dbReference type="EMBL" id="KB309928">
    <property type="protein sequence ID" value="ELT93009.1"/>
    <property type="molecule type" value="Genomic_DNA"/>
</dbReference>
<dbReference type="EnsemblMetazoa" id="CapteT220517">
    <property type="protein sequence ID" value="CapteP220517"/>
    <property type="gene ID" value="CapteG220517"/>
</dbReference>
<sequence length="371" mass="41945">MGACIAYRCFHRRQIGKEPKEEEFHSQQAPYTCSGYEVILLRQPSTIMILSLWPSAKQYTHGLILWINGVTPSQDCIGEEECAAEEETRITSMLPSVLAFSATRKPRPQPAKHNIACGLLDVLACKHCRRSRSRYKEGDKLSPNKKKAQKEQQNEQIFGKYLTPSGNSRNATLALSRRHSLSTSDLPNASRSTSEGILKPSPSSEHQRRLPSDSNLKKQARFSESVSVIVHDLDGHQLMKDHIQLKKSDSPTDETAPICANMVDPKKYTERPFRLERMEIEKRSGVNFLKVVVHLGLEYMNDRVEIHSGKLGQSFVVVAFKPEPLGDGTDYHKRYMQRFRLTESVNPFAIEATLLSKGYVKIRAPLAPLDE</sequence>
<evidence type="ECO:0000313" key="4">
    <source>
        <dbReference type="Proteomes" id="UP000014760"/>
    </source>
</evidence>
<reference evidence="4" key="1">
    <citation type="submission" date="2012-12" db="EMBL/GenBank/DDBJ databases">
        <authorList>
            <person name="Hellsten U."/>
            <person name="Grimwood J."/>
            <person name="Chapman J.A."/>
            <person name="Shapiro H."/>
            <person name="Aerts A."/>
            <person name="Otillar R.P."/>
            <person name="Terry A.Y."/>
            <person name="Boore J.L."/>
            <person name="Simakov O."/>
            <person name="Marletaz F."/>
            <person name="Cho S.-J."/>
            <person name="Edsinger-Gonzales E."/>
            <person name="Havlak P."/>
            <person name="Kuo D.-H."/>
            <person name="Larsson T."/>
            <person name="Lv J."/>
            <person name="Arendt D."/>
            <person name="Savage R."/>
            <person name="Osoegawa K."/>
            <person name="de Jong P."/>
            <person name="Lindberg D.R."/>
            <person name="Seaver E.C."/>
            <person name="Weisblat D.A."/>
            <person name="Putnam N.H."/>
            <person name="Grigoriev I.V."/>
            <person name="Rokhsar D.S."/>
        </authorList>
    </citation>
    <scope>NUCLEOTIDE SEQUENCE</scope>
    <source>
        <strain evidence="4">I ESC-2004</strain>
    </source>
</reference>
<dbReference type="Proteomes" id="UP000014760">
    <property type="component" value="Unassembled WGS sequence"/>
</dbReference>
<gene>
    <name evidence="2" type="ORF">CAPTEDRAFT_220517</name>
</gene>
<evidence type="ECO:0000256" key="1">
    <source>
        <dbReference type="SAM" id="MobiDB-lite"/>
    </source>
</evidence>